<evidence type="ECO:0000313" key="2">
    <source>
        <dbReference type="EMBL" id="ABQ06546.1"/>
    </source>
</evidence>
<dbReference type="HOGENOM" id="CLU_019601_1_0_10"/>
<proteinExistence type="predicted"/>
<dbReference type="OrthoDB" id="9806903at2"/>
<evidence type="ECO:0000313" key="3">
    <source>
        <dbReference type="Proteomes" id="UP000006694"/>
    </source>
</evidence>
<reference evidence="2 3" key="1">
    <citation type="journal article" date="2009" name="Appl. Environ. Microbiol.">
        <title>Novel features of the polysaccharide-digesting gliding bacterium Flavobacterium johnsoniae as revealed by genome sequence analysis.</title>
        <authorList>
            <person name="McBride M.J."/>
            <person name="Xie G."/>
            <person name="Martens E.C."/>
            <person name="Lapidus A."/>
            <person name="Henrissat B."/>
            <person name="Rhodes R.G."/>
            <person name="Goltsman E."/>
            <person name="Wang W."/>
            <person name="Xu J."/>
            <person name="Hunnicutt D.W."/>
            <person name="Staroscik A.M."/>
            <person name="Hoover T.R."/>
            <person name="Cheng Y.Q."/>
            <person name="Stein J.L."/>
        </authorList>
    </citation>
    <scope>NUCLEOTIDE SEQUENCE [LARGE SCALE GENOMIC DNA]</scope>
    <source>
        <strain evidence="3">ATCC 17061 / DSM 2064 / JCM 8514 / BCRC 14874 / CCUG 350202 / NBRC 14942 / NCIMB 11054 / UW101</strain>
    </source>
</reference>
<accession>A5FE28</accession>
<dbReference type="InterPro" id="IPR049050">
    <property type="entry name" value="nSTAND3"/>
</dbReference>
<dbReference type="EMBL" id="CP000685">
    <property type="protein sequence ID" value="ABQ06546.1"/>
    <property type="molecule type" value="Genomic_DNA"/>
</dbReference>
<feature type="domain" description="Novel STAND NTPase 3" evidence="1">
    <location>
        <begin position="180"/>
        <end position="337"/>
    </location>
</feature>
<name>A5FE28_FLAJ1</name>
<evidence type="ECO:0000259" key="1">
    <source>
        <dbReference type="Pfam" id="PF20720"/>
    </source>
</evidence>
<dbReference type="InterPro" id="IPR027417">
    <property type="entry name" value="P-loop_NTPase"/>
</dbReference>
<gene>
    <name evidence="2" type="ordered locus">Fjoh_3532</name>
</gene>
<dbReference type="RefSeq" id="WP_012025513.1">
    <property type="nucleotide sequence ID" value="NC_009441.1"/>
</dbReference>
<dbReference type="eggNOG" id="COG0507">
    <property type="taxonomic scope" value="Bacteria"/>
</dbReference>
<dbReference type="KEGG" id="fjo:Fjoh_3532"/>
<dbReference type="GeneID" id="31766441"/>
<dbReference type="AlphaFoldDB" id="A5FE28"/>
<dbReference type="Pfam" id="PF20720">
    <property type="entry name" value="nSTAND3"/>
    <property type="match status" value="1"/>
</dbReference>
<sequence length="793" mass="93585">MSNYDFSTLNPIDFEKLVCDLLNVSIKSPTGSMFRSFKEGKDAGVDLLRSTPNNDIEVVVQVKHFHKSSFSSLRRELKAELEKVQKLKPKKYIVVTSLALSMHNKKEIKDIFTPFIASLDDIFGVDDLNDILRINKQIEERHFKLWFSSSLAIQKLTEYKYAGRNNEFSENGMKKKLRLFVSTKELRQAIQMLQRNKFLIITGEPGVGKTTLSEIIIYKHLSLDYQLTVIYDDIKEIEGILRDDDSKQIFYFDDFLGHTQAEILKSKSAETSLLKILSRFETSENKYLILNTRKFILNTFLDESERFRNFNPLRSESKIELLSYSYGAKRRMLDNHIAESELNFEQIEVLRNLSFFICQHRNFSPRHLEFYTDNRLVGEFSGSNFKTFVIDNLSNPKKIWEHAYMNQITDMERFLLNTLYSLGSNASKELLQLAFSSRLNYEVKTNNYFKPIDPFNNSVRKLNDGFIVSFNLGEISDFSFINPSLEDFLKFFIENNKSEYERILLSSIDIAQWFVFFKPFNDNLIESNLLDHFNISFSENAVTDIDLFKSAIFLISLDKKNYLQISRILKKIKNWEEIVQDPFISANSFPFLKECIKNKILIYTVAKLDFQFFLNLILSCGTLEEIYQLIHLFKNHFELNFIQNFDRNANCYGRYKVLVAEVILLCIRLLEQEVEAKYQLLYKNVYHDGHVDILEQLEEYTKFFRDFVSEQIVVGFDFLYKQDWNVVAEQNYLNQLSSGREFETEQDFADDYQQMDYYEDEDYDYDFETEKISAEEWLVKIPVREIEPDDLPF</sequence>
<protein>
    <recommendedName>
        <fullName evidence="1">Novel STAND NTPase 3 domain-containing protein</fullName>
    </recommendedName>
</protein>
<dbReference type="SUPFAM" id="SSF52540">
    <property type="entry name" value="P-loop containing nucleoside triphosphate hydrolases"/>
    <property type="match status" value="1"/>
</dbReference>
<dbReference type="STRING" id="376686.Fjoh_3532"/>
<keyword evidence="3" id="KW-1185">Reference proteome</keyword>
<dbReference type="Gene3D" id="3.40.50.300">
    <property type="entry name" value="P-loop containing nucleotide triphosphate hydrolases"/>
    <property type="match status" value="1"/>
</dbReference>
<organism evidence="2 3">
    <name type="scientific">Flavobacterium johnsoniae (strain ATCC 17061 / DSM 2064 / JCM 8514 / BCRC 14874 / CCUG 350202 / NBRC 14942 / NCIMB 11054 / UW101)</name>
    <name type="common">Cytophaga johnsonae</name>
    <dbReference type="NCBI Taxonomy" id="376686"/>
    <lineage>
        <taxon>Bacteria</taxon>
        <taxon>Pseudomonadati</taxon>
        <taxon>Bacteroidota</taxon>
        <taxon>Flavobacteriia</taxon>
        <taxon>Flavobacteriales</taxon>
        <taxon>Flavobacteriaceae</taxon>
        <taxon>Flavobacterium</taxon>
    </lineage>
</organism>
<dbReference type="Proteomes" id="UP000006694">
    <property type="component" value="Chromosome"/>
</dbReference>